<comment type="caution">
    <text evidence="3">The sequence shown here is derived from an EMBL/GenBank/DDBJ whole genome shotgun (WGS) entry which is preliminary data.</text>
</comment>
<dbReference type="GO" id="GO:0016226">
    <property type="term" value="P:iron-sulfur cluster assembly"/>
    <property type="evidence" value="ECO:0007669"/>
    <property type="project" value="InterPro"/>
</dbReference>
<dbReference type="PANTHER" id="PTHR11178">
    <property type="entry name" value="IRON-SULFUR CLUSTER SCAFFOLD PROTEIN NFU-RELATED"/>
    <property type="match status" value="1"/>
</dbReference>
<dbReference type="SUPFAM" id="SSF117916">
    <property type="entry name" value="Fe-S cluster assembly (FSCA) domain-like"/>
    <property type="match status" value="1"/>
</dbReference>
<accession>A0A2S5JES1</accession>
<reference evidence="3 4" key="1">
    <citation type="submission" date="2018-01" db="EMBL/GenBank/DDBJ databases">
        <title>Genomic Encyclopedia of Archaeal and Bacterial Type Strains, Phase II (KMG-II): from individual species to whole genera.</title>
        <authorList>
            <person name="Goeker M."/>
        </authorList>
    </citation>
    <scope>NUCLEOTIDE SEQUENCE [LARGE SCALE GENOMIC DNA]</scope>
    <source>
        <strain evidence="3 4">DSM 12048</strain>
    </source>
</reference>
<keyword evidence="4" id="KW-1185">Reference proteome</keyword>
<protein>
    <submittedName>
        <fullName evidence="3">Fe-S cluster biogenesis protein NfuA</fullName>
    </submittedName>
</protein>
<name>A0A2S5JES1_9RHOB</name>
<dbReference type="Pfam" id="PF20132">
    <property type="entry name" value="DUF6522"/>
    <property type="match status" value="1"/>
</dbReference>
<dbReference type="Pfam" id="PF08712">
    <property type="entry name" value="Nfu_N"/>
    <property type="match status" value="1"/>
</dbReference>
<dbReference type="Gene3D" id="3.30.1370.70">
    <property type="entry name" value="Scaffold protein Nfu/NifU, N-terminal domain"/>
    <property type="match status" value="1"/>
</dbReference>
<dbReference type="GO" id="GO:0005506">
    <property type="term" value="F:iron ion binding"/>
    <property type="evidence" value="ECO:0007669"/>
    <property type="project" value="InterPro"/>
</dbReference>
<dbReference type="SUPFAM" id="SSF110836">
    <property type="entry name" value="Hypothetical protein SAV1430"/>
    <property type="match status" value="1"/>
</dbReference>
<dbReference type="EMBL" id="PRDS01000007">
    <property type="protein sequence ID" value="PPB79974.1"/>
    <property type="molecule type" value="Genomic_DNA"/>
</dbReference>
<dbReference type="PANTHER" id="PTHR11178:SF51">
    <property type="entry name" value="FE_S BIOGENESIS PROTEIN NFUA"/>
    <property type="match status" value="1"/>
</dbReference>
<evidence type="ECO:0000313" key="3">
    <source>
        <dbReference type="EMBL" id="PPB79974.1"/>
    </source>
</evidence>
<evidence type="ECO:0000256" key="1">
    <source>
        <dbReference type="SAM" id="MobiDB-lite"/>
    </source>
</evidence>
<dbReference type="InterPro" id="IPR036498">
    <property type="entry name" value="Nfu/NifU_N_sf"/>
</dbReference>
<dbReference type="GO" id="GO:0051536">
    <property type="term" value="F:iron-sulfur cluster binding"/>
    <property type="evidence" value="ECO:0007669"/>
    <property type="project" value="InterPro"/>
</dbReference>
<gene>
    <name evidence="3" type="ORF">LV82_02256</name>
</gene>
<organism evidence="3 4">
    <name type="scientific">Albidovulum inexpectatum</name>
    <dbReference type="NCBI Taxonomy" id="196587"/>
    <lineage>
        <taxon>Bacteria</taxon>
        <taxon>Pseudomonadati</taxon>
        <taxon>Pseudomonadota</taxon>
        <taxon>Alphaproteobacteria</taxon>
        <taxon>Rhodobacterales</taxon>
        <taxon>Paracoccaceae</taxon>
        <taxon>Albidovulum</taxon>
    </lineage>
</organism>
<proteinExistence type="predicted"/>
<evidence type="ECO:0000313" key="4">
    <source>
        <dbReference type="Proteomes" id="UP000239736"/>
    </source>
</evidence>
<dbReference type="OrthoDB" id="14198at2"/>
<dbReference type="SMART" id="SM00932">
    <property type="entry name" value="Nfu_N"/>
    <property type="match status" value="1"/>
</dbReference>
<feature type="region of interest" description="Disordered" evidence="1">
    <location>
        <begin position="281"/>
        <end position="300"/>
    </location>
</feature>
<sequence length="300" mass="32090">MSDAPGQMRIRARSSMTDPHAMGFMLDQPLPAGVANRFNSPEEAAMAPLARALFGVEGIERIAIDGATIWLRKAPTADWASLKHQVAATIRKVMAETASPLGTAQARNDDAALLRAVEEILHRQVNPAIAAHGGQIDVVRVEQGRVFLRMSGGCQGCAASAATLREGVERMLRAARPDIREIVDVTEHELGANPYYSRTPGEPPVLNRPLPPGTVTLEDGRIAVDPDYLAPRLGLTPDAMRAAMKNGEVVGVTEIGEGKDAGKRRVVVRSQTRAWAAEILPDGSAREVPPPRAARSGTRA</sequence>
<feature type="domain" description="Scaffold protein Nfu/NifU N-terminal" evidence="2">
    <location>
        <begin position="19"/>
        <end position="97"/>
    </location>
</feature>
<evidence type="ECO:0000259" key="2">
    <source>
        <dbReference type="SMART" id="SM00932"/>
    </source>
</evidence>
<dbReference type="InterPro" id="IPR034904">
    <property type="entry name" value="FSCA_dom_sf"/>
</dbReference>
<dbReference type="Gene3D" id="3.30.300.130">
    <property type="entry name" value="Fe-S cluster assembly (FSCA)"/>
    <property type="match status" value="1"/>
</dbReference>
<dbReference type="AlphaFoldDB" id="A0A2S5JES1"/>
<dbReference type="InterPro" id="IPR014824">
    <property type="entry name" value="Nfu/NifU_N"/>
</dbReference>
<dbReference type="Proteomes" id="UP000239736">
    <property type="component" value="Unassembled WGS sequence"/>
</dbReference>
<dbReference type="InterPro" id="IPR045389">
    <property type="entry name" value="DUF6522"/>
</dbReference>
<dbReference type="Pfam" id="PF01106">
    <property type="entry name" value="NifU"/>
    <property type="match status" value="1"/>
</dbReference>
<dbReference type="RefSeq" id="WP_104071737.1">
    <property type="nucleotide sequence ID" value="NZ_PRDS01000007.1"/>
</dbReference>
<dbReference type="InterPro" id="IPR001075">
    <property type="entry name" value="NIF_FeS_clus_asmbl_NifU_C"/>
</dbReference>